<dbReference type="OrthoDB" id="9996665at2759"/>
<feature type="compositionally biased region" description="Polar residues" evidence="1">
    <location>
        <begin position="190"/>
        <end position="206"/>
    </location>
</feature>
<feature type="compositionally biased region" description="Polar residues" evidence="1">
    <location>
        <begin position="531"/>
        <end position="548"/>
    </location>
</feature>
<name>A0A814J1W0_ADIRI</name>
<organism evidence="2 4">
    <name type="scientific">Adineta ricciae</name>
    <name type="common">Rotifer</name>
    <dbReference type="NCBI Taxonomy" id="249248"/>
    <lineage>
        <taxon>Eukaryota</taxon>
        <taxon>Metazoa</taxon>
        <taxon>Spiralia</taxon>
        <taxon>Gnathifera</taxon>
        <taxon>Rotifera</taxon>
        <taxon>Eurotatoria</taxon>
        <taxon>Bdelloidea</taxon>
        <taxon>Adinetida</taxon>
        <taxon>Adinetidae</taxon>
        <taxon>Adineta</taxon>
    </lineage>
</organism>
<feature type="region of interest" description="Disordered" evidence="1">
    <location>
        <begin position="285"/>
        <end position="310"/>
    </location>
</feature>
<dbReference type="EMBL" id="CAJNOJ010000087">
    <property type="protein sequence ID" value="CAF1074697.1"/>
    <property type="molecule type" value="Genomic_DNA"/>
</dbReference>
<reference evidence="2" key="1">
    <citation type="submission" date="2021-02" db="EMBL/GenBank/DDBJ databases">
        <authorList>
            <person name="Nowell W R."/>
        </authorList>
    </citation>
    <scope>NUCLEOTIDE SEQUENCE</scope>
</reference>
<feature type="region of interest" description="Disordered" evidence="1">
    <location>
        <begin position="189"/>
        <end position="240"/>
    </location>
</feature>
<keyword evidence="4" id="KW-1185">Reference proteome</keyword>
<proteinExistence type="predicted"/>
<feature type="region of interest" description="Disordered" evidence="1">
    <location>
        <begin position="1"/>
        <end position="23"/>
    </location>
</feature>
<gene>
    <name evidence="3" type="ORF">EDS130_LOCUS18628</name>
    <name evidence="2" type="ORF">XAT740_LOCUS14813</name>
</gene>
<evidence type="ECO:0000313" key="4">
    <source>
        <dbReference type="Proteomes" id="UP000663828"/>
    </source>
</evidence>
<feature type="compositionally biased region" description="Basic and acidic residues" evidence="1">
    <location>
        <begin position="299"/>
        <end position="308"/>
    </location>
</feature>
<feature type="region of interest" description="Disordered" evidence="1">
    <location>
        <begin position="520"/>
        <end position="548"/>
    </location>
</feature>
<feature type="compositionally biased region" description="Low complexity" evidence="1">
    <location>
        <begin position="287"/>
        <end position="296"/>
    </location>
</feature>
<comment type="caution">
    <text evidence="2">The sequence shown here is derived from an EMBL/GenBank/DDBJ whole genome shotgun (WGS) entry which is preliminary data.</text>
</comment>
<protein>
    <submittedName>
        <fullName evidence="2">Uncharacterized protein</fullName>
    </submittedName>
</protein>
<evidence type="ECO:0000313" key="3">
    <source>
        <dbReference type="EMBL" id="CAF1074697.1"/>
    </source>
</evidence>
<dbReference type="EMBL" id="CAJNOR010000898">
    <property type="protein sequence ID" value="CAF1032255.1"/>
    <property type="molecule type" value="Genomic_DNA"/>
</dbReference>
<feature type="compositionally biased region" description="Low complexity" evidence="1">
    <location>
        <begin position="10"/>
        <end position="22"/>
    </location>
</feature>
<dbReference type="Proteomes" id="UP000663852">
    <property type="component" value="Unassembled WGS sequence"/>
</dbReference>
<accession>A0A814J1W0</accession>
<feature type="region of interest" description="Disordered" evidence="1">
    <location>
        <begin position="327"/>
        <end position="346"/>
    </location>
</feature>
<dbReference type="AlphaFoldDB" id="A0A814J1W0"/>
<evidence type="ECO:0000313" key="2">
    <source>
        <dbReference type="EMBL" id="CAF1032255.1"/>
    </source>
</evidence>
<evidence type="ECO:0000256" key="1">
    <source>
        <dbReference type="SAM" id="MobiDB-lite"/>
    </source>
</evidence>
<sequence length="548" mass="61492">MKSKQLYPKSVRPSSTNSCSSSNATKHRVRCSLCDALLKASSTHRYLLSGKSVHDSLDPGVTYGECCQRYLSESCDLNKLHMICPKCCQNLQRIHLLYKDAEQLKQSIQHTWCKTKRLNRARHLRVNYSRIQDDISSSPLPTIATDTDMIISVKKEPDTEGLSVIMRPSEKIPFSVSESVVANIPHDLSSKTQQHTHQNELSTKIPQSVDRNHNFTNGKASVPKRIPSSSSAKKSRVSNPYLPFRSAQSIRSTLSNGPECFYPNSSYQPINSNQVSSQYAQLMIETPSPSSSSSSHQQHHADITRCDSSDSEQLPSILKFQHSMNGERSISPATNDDETSSVNGAKATRLSRRQYDFLVKLPDQQSLNAFIESSAADSGSRWTWRRTSANSRGYKVYYVCNFSMRRHYHPCPAAMYALFHPEGSISIYSCGQHQHIPKDRLPVSITDATKDEIFKCLQAGMATTDIREHLTRLQLPFGDTRKLNNFIKYHKELLRFGTVTNVRIGGTAYRQPQCWAIRRQSSGPMPPVVPSTINDTDTTVTPPLTSSS</sequence>
<dbReference type="Proteomes" id="UP000663828">
    <property type="component" value="Unassembled WGS sequence"/>
</dbReference>